<feature type="chain" id="PRO_5029446685" evidence="1">
    <location>
        <begin position="25"/>
        <end position="452"/>
    </location>
</feature>
<feature type="signal peptide" evidence="1">
    <location>
        <begin position="1"/>
        <end position="24"/>
    </location>
</feature>
<evidence type="ECO:0000256" key="1">
    <source>
        <dbReference type="SAM" id="SignalP"/>
    </source>
</evidence>
<dbReference type="AlphaFoldDB" id="A0A7I8WE20"/>
<dbReference type="EMBL" id="CAJFCJ010000040">
    <property type="protein sequence ID" value="CAD5126303.1"/>
    <property type="molecule type" value="Genomic_DNA"/>
</dbReference>
<dbReference type="Proteomes" id="UP000549394">
    <property type="component" value="Unassembled WGS sequence"/>
</dbReference>
<sequence length="452" mass="51662">MVAQHLHFSIFLFIISTVCRQANGYNLDLQLVNVVDPDYSPSCTQDSVKTSIRSLDFKCKNALKPQWMNMLSWVSKCIDNCDEMIRINFNKNYKIVEFCLSQTYHNIHHKANGVDIQFGSNSNYYLKLDKNIFTECFLIRDESVKSINYMKVYPKKSTLSRVGLSSIMAFAYDSVKGTSTANKMYTNIASTLSGATCNASMVHFQGDHLCHKALDYTGGFTLPNQQWVVTCTQPHCVGQFMRVDFEIFAFSLYFSREDDSGKFLSQLKIDWSSGSIQILDIPINNHPRCFDYTEDFVENWVKATINKLPSNVEKNVGLGLFQVFADVLPRKEYTIKDTTAVFYHLPSTLTSVSFKAFIFGLYGINTTGNTCGQFQLKLYSSNNDAIFELLLSNSEKTFIKFNSKTYYTNEIIEFIKCNEWRYFWITMNDGMLQFGNGIVYGVSTSKSYVTAL</sequence>
<keyword evidence="3" id="KW-1185">Reference proteome</keyword>
<gene>
    <name evidence="2" type="ORF">DGYR_LOCUS13551</name>
</gene>
<proteinExistence type="predicted"/>
<comment type="caution">
    <text evidence="2">The sequence shown here is derived from an EMBL/GenBank/DDBJ whole genome shotgun (WGS) entry which is preliminary data.</text>
</comment>
<reference evidence="2 3" key="1">
    <citation type="submission" date="2020-08" db="EMBL/GenBank/DDBJ databases">
        <authorList>
            <person name="Hejnol A."/>
        </authorList>
    </citation>
    <scope>NUCLEOTIDE SEQUENCE [LARGE SCALE GENOMIC DNA]</scope>
</reference>
<protein>
    <submittedName>
        <fullName evidence="2">DgyrCDS14457</fullName>
    </submittedName>
</protein>
<name>A0A7I8WE20_9ANNE</name>
<accession>A0A7I8WE20</accession>
<evidence type="ECO:0000313" key="2">
    <source>
        <dbReference type="EMBL" id="CAD5126303.1"/>
    </source>
</evidence>
<organism evidence="2 3">
    <name type="scientific">Dimorphilus gyrociliatus</name>
    <dbReference type="NCBI Taxonomy" id="2664684"/>
    <lineage>
        <taxon>Eukaryota</taxon>
        <taxon>Metazoa</taxon>
        <taxon>Spiralia</taxon>
        <taxon>Lophotrochozoa</taxon>
        <taxon>Annelida</taxon>
        <taxon>Polychaeta</taxon>
        <taxon>Polychaeta incertae sedis</taxon>
        <taxon>Dinophilidae</taxon>
        <taxon>Dimorphilus</taxon>
    </lineage>
</organism>
<keyword evidence="1" id="KW-0732">Signal</keyword>
<evidence type="ECO:0000313" key="3">
    <source>
        <dbReference type="Proteomes" id="UP000549394"/>
    </source>
</evidence>